<evidence type="ECO:0000313" key="2">
    <source>
        <dbReference type="Proteomes" id="UP000503447"/>
    </source>
</evidence>
<proteinExistence type="predicted"/>
<sequence>MKLVLQCAMCGTLHPVGSPSCSTCRASGVPQMRLMFECSACGALGLNPSCSACPVGVPLDLDDDLIVAEEVPDEPLRIDPVGLGAFEEIDLDLDLGLGDELALELDDEDEAVIIDRTDGDDAVDFEATG</sequence>
<evidence type="ECO:0000313" key="1">
    <source>
        <dbReference type="EMBL" id="QJW99488.1"/>
    </source>
</evidence>
<reference evidence="2" key="1">
    <citation type="submission" date="2020-05" db="EMBL/GenBank/DDBJ databases">
        <title>Frigoriglobus tundricola gen. nov., sp. nov., a psychrotolerant cellulolytic planctomycete of the family Gemmataceae with two divergent copies of 16S rRNA gene.</title>
        <authorList>
            <person name="Kulichevskaya I.S."/>
            <person name="Ivanova A.A."/>
            <person name="Naumoff D.G."/>
            <person name="Beletsky A.V."/>
            <person name="Rijpstra W.I.C."/>
            <person name="Sinninghe Damste J.S."/>
            <person name="Mardanov A.V."/>
            <person name="Ravin N.V."/>
            <person name="Dedysh S.N."/>
        </authorList>
    </citation>
    <scope>NUCLEOTIDE SEQUENCE [LARGE SCALE GENOMIC DNA]</scope>
    <source>
        <strain evidence="2">PL17</strain>
    </source>
</reference>
<name>A0A6M5Z022_9BACT</name>
<dbReference type="AlphaFoldDB" id="A0A6M5Z022"/>
<keyword evidence="2" id="KW-1185">Reference proteome</keyword>
<dbReference type="RefSeq" id="WP_171474447.1">
    <property type="nucleotide sequence ID" value="NZ_CP053452.2"/>
</dbReference>
<protein>
    <submittedName>
        <fullName evidence="1">Uncharacterized protein</fullName>
    </submittedName>
</protein>
<organism evidence="1 2">
    <name type="scientific">Frigoriglobus tundricola</name>
    <dbReference type="NCBI Taxonomy" id="2774151"/>
    <lineage>
        <taxon>Bacteria</taxon>
        <taxon>Pseudomonadati</taxon>
        <taxon>Planctomycetota</taxon>
        <taxon>Planctomycetia</taxon>
        <taxon>Gemmatales</taxon>
        <taxon>Gemmataceae</taxon>
        <taxon>Frigoriglobus</taxon>
    </lineage>
</organism>
<dbReference type="KEGG" id="ftj:FTUN_7100"/>
<dbReference type="EMBL" id="CP053452">
    <property type="protein sequence ID" value="QJW99488.1"/>
    <property type="molecule type" value="Genomic_DNA"/>
</dbReference>
<accession>A0A6M5Z022</accession>
<gene>
    <name evidence="1" type="ORF">FTUN_7100</name>
</gene>
<dbReference type="Proteomes" id="UP000503447">
    <property type="component" value="Chromosome"/>
</dbReference>